<dbReference type="Gene3D" id="4.10.1040.10">
    <property type="entry name" value="DM DNA-binding domain"/>
    <property type="match status" value="2"/>
</dbReference>
<evidence type="ECO:0000256" key="2">
    <source>
        <dbReference type="ARBA" id="ARBA00022833"/>
    </source>
</evidence>
<dbReference type="InterPro" id="IPR001275">
    <property type="entry name" value="DM_DNA-bd"/>
</dbReference>
<dbReference type="OrthoDB" id="6162476at2759"/>
<dbReference type="GO" id="GO:0046872">
    <property type="term" value="F:metal ion binding"/>
    <property type="evidence" value="ECO:0007669"/>
    <property type="project" value="UniProtKB-KW"/>
</dbReference>
<dbReference type="GO" id="GO:0000981">
    <property type="term" value="F:DNA-binding transcription factor activity, RNA polymerase II-specific"/>
    <property type="evidence" value="ECO:0007669"/>
    <property type="project" value="TreeGrafter"/>
</dbReference>
<feature type="DNA-binding region" description="DM" evidence="5">
    <location>
        <begin position="26"/>
        <end position="71"/>
    </location>
</feature>
<evidence type="ECO:0000256" key="1">
    <source>
        <dbReference type="ARBA" id="ARBA00022723"/>
    </source>
</evidence>
<dbReference type="GO" id="GO:0005634">
    <property type="term" value="C:nucleus"/>
    <property type="evidence" value="ECO:0007669"/>
    <property type="project" value="UniProtKB-SubCell"/>
</dbReference>
<proteinExistence type="predicted"/>
<gene>
    <name evidence="8" type="ORF">MENT_LOCUS20339</name>
</gene>
<dbReference type="PROSITE" id="PS40000">
    <property type="entry name" value="DM_1"/>
    <property type="match status" value="1"/>
</dbReference>
<evidence type="ECO:0000256" key="3">
    <source>
        <dbReference type="ARBA" id="ARBA00023125"/>
    </source>
</evidence>
<dbReference type="InterPro" id="IPR036407">
    <property type="entry name" value="DM_DNA-bd_sf"/>
</dbReference>
<dbReference type="EMBL" id="CAJEWN010000147">
    <property type="protein sequence ID" value="CAD2169023.1"/>
    <property type="molecule type" value="Genomic_DNA"/>
</dbReference>
<keyword evidence="2 5" id="KW-0862">Zinc</keyword>
<dbReference type="InterPro" id="IPR026607">
    <property type="entry name" value="DMRT"/>
</dbReference>
<feature type="domain" description="DM" evidence="7">
    <location>
        <begin position="26"/>
        <end position="71"/>
    </location>
</feature>
<protein>
    <recommendedName>
        <fullName evidence="7">DM domain-containing protein</fullName>
    </recommendedName>
</protein>
<dbReference type="Proteomes" id="UP000580250">
    <property type="component" value="Unassembled WGS sequence"/>
</dbReference>
<dbReference type="Pfam" id="PF00751">
    <property type="entry name" value="DM"/>
    <property type="match status" value="2"/>
</dbReference>
<evidence type="ECO:0000313" key="8">
    <source>
        <dbReference type="EMBL" id="CAD2169023.1"/>
    </source>
</evidence>
<dbReference type="PROSITE" id="PS50809">
    <property type="entry name" value="DM_2"/>
    <property type="match status" value="2"/>
</dbReference>
<keyword evidence="4 5" id="KW-0539">Nucleus</keyword>
<keyword evidence="1 5" id="KW-0479">Metal-binding</keyword>
<comment type="caution">
    <text evidence="8">The sequence shown here is derived from an EMBL/GenBank/DDBJ whole genome shotgun (WGS) entry which is preliminary data.</text>
</comment>
<reference evidence="8 9" key="1">
    <citation type="submission" date="2020-08" db="EMBL/GenBank/DDBJ databases">
        <authorList>
            <person name="Koutsovoulos G."/>
            <person name="Danchin GJ E."/>
        </authorList>
    </citation>
    <scope>NUCLEOTIDE SEQUENCE [LARGE SCALE GENOMIC DNA]</scope>
</reference>
<sequence>MSNEDNSCQRFFAFSKRVPRDVKRFCGICRQHGKMEETRGHICEFKDCECQKCNLVRSRRLVMSQQIRLRRAQDKRFQRTDRPEEADVIPLLTPQFQQQLERSTSPQQPTNGLIVDDEIQQQMLDINGKNMCYFCQKCKNHGVLVWKKQHKRQCPFTNCSCDFCELIETRRRLDQHLVARHKNEGFGKGKSSRNKLNLEKGEEEENNNLNKNSEDEENILTEEPPTKKKSTISINLVEEENEIACTSSKELGKNIKLQQEPLEDLNKQIWNIQNKQQLSPKNIKSRNSSFSSVDSFSTLREMSVAPLINDHQQQKQQLPPNQQTFLFNNLNTNISSSSSFPQNNLPNFLPTEQQQQTNNQLTTTTSLDQFLLNCLNQTILPLNSPNSKIFQQNSESGNLISENENNELQKNILLQIIAQLLQEQQKTKIAETIIGAHHQALLRNLILTGNGNRNTEMFPTFFDPTTIFATNLLAAQQGLFLPKNNSSSNISENNEQQQLQIQSAFNILQSGFGLL</sequence>
<name>A0A6V7V3K2_MELEN</name>
<keyword evidence="3 5" id="KW-0238">DNA-binding</keyword>
<dbReference type="SMART" id="SM00301">
    <property type="entry name" value="DM"/>
    <property type="match status" value="2"/>
</dbReference>
<dbReference type="GO" id="GO:0007548">
    <property type="term" value="P:sex differentiation"/>
    <property type="evidence" value="ECO:0007669"/>
    <property type="project" value="TreeGrafter"/>
</dbReference>
<evidence type="ECO:0000259" key="7">
    <source>
        <dbReference type="PROSITE" id="PS50809"/>
    </source>
</evidence>
<dbReference type="AlphaFoldDB" id="A0A6V7V3K2"/>
<dbReference type="PANTHER" id="PTHR12322:SF53">
    <property type="entry name" value="DOUBLESEX-MAB RELATED 11E"/>
    <property type="match status" value="1"/>
</dbReference>
<comment type="subcellular location">
    <subcellularLocation>
        <location evidence="5">Nucleus</location>
    </subcellularLocation>
</comment>
<accession>A0A6V7V3K2</accession>
<evidence type="ECO:0000256" key="5">
    <source>
        <dbReference type="PROSITE-ProRule" id="PRU00070"/>
    </source>
</evidence>
<dbReference type="PANTHER" id="PTHR12322">
    <property type="entry name" value="DOUBLESEX AND MAB-3 RELATED TRANSCRIPTION FACTOR DMRT"/>
    <property type="match status" value="1"/>
</dbReference>
<dbReference type="GO" id="GO:0000978">
    <property type="term" value="F:RNA polymerase II cis-regulatory region sequence-specific DNA binding"/>
    <property type="evidence" value="ECO:0007669"/>
    <property type="project" value="TreeGrafter"/>
</dbReference>
<feature type="region of interest" description="Disordered" evidence="6">
    <location>
        <begin position="184"/>
        <end position="230"/>
    </location>
</feature>
<evidence type="ECO:0000256" key="4">
    <source>
        <dbReference type="ARBA" id="ARBA00023242"/>
    </source>
</evidence>
<evidence type="ECO:0000313" key="9">
    <source>
        <dbReference type="Proteomes" id="UP000580250"/>
    </source>
</evidence>
<feature type="domain" description="DM" evidence="7">
    <location>
        <begin position="135"/>
        <end position="182"/>
    </location>
</feature>
<dbReference type="SUPFAM" id="SSF82927">
    <property type="entry name" value="Cysteine-rich DNA binding domain, (DM domain)"/>
    <property type="match status" value="2"/>
</dbReference>
<organism evidence="8 9">
    <name type="scientific">Meloidogyne enterolobii</name>
    <name type="common">Root-knot nematode worm</name>
    <name type="synonym">Meloidogyne mayaguensis</name>
    <dbReference type="NCBI Taxonomy" id="390850"/>
    <lineage>
        <taxon>Eukaryota</taxon>
        <taxon>Metazoa</taxon>
        <taxon>Ecdysozoa</taxon>
        <taxon>Nematoda</taxon>
        <taxon>Chromadorea</taxon>
        <taxon>Rhabditida</taxon>
        <taxon>Tylenchina</taxon>
        <taxon>Tylenchomorpha</taxon>
        <taxon>Tylenchoidea</taxon>
        <taxon>Meloidogynidae</taxon>
        <taxon>Meloidogyninae</taxon>
        <taxon>Meloidogyne</taxon>
    </lineage>
</organism>
<evidence type="ECO:0000256" key="6">
    <source>
        <dbReference type="SAM" id="MobiDB-lite"/>
    </source>
</evidence>
<feature type="DNA-binding region" description="DM" evidence="5">
    <location>
        <begin position="135"/>
        <end position="182"/>
    </location>
</feature>